<dbReference type="HOGENOM" id="CLU_943057_0_0_11"/>
<accession>Q9FCH6</accession>
<dbReference type="PATRIC" id="fig|100226.15.peg.4257"/>
<reference evidence="2 3" key="2">
    <citation type="journal article" date="2002" name="Nature">
        <title>Complete genome sequence of the model actinomycete Streptomyces coelicolor A3(2).</title>
        <authorList>
            <person name="Bentley S.D."/>
            <person name="Chater K.F."/>
            <person name="Cerdeno-Tarraga A.M."/>
            <person name="Challis G.L."/>
            <person name="Thomson N.R."/>
            <person name="James K.D."/>
            <person name="Harris D.E."/>
            <person name="Quail M.A."/>
            <person name="Kieser H."/>
            <person name="Harper D."/>
            <person name="Bateman A."/>
            <person name="Brown S."/>
            <person name="Chandra G."/>
            <person name="Chen C.W."/>
            <person name="Collins M."/>
            <person name="Cronin A."/>
            <person name="Fraser A."/>
            <person name="Goble A."/>
            <person name="Hidalgo J."/>
            <person name="Hornsby T."/>
            <person name="Howarth S."/>
            <person name="Huang C.H."/>
            <person name="Kieser T."/>
            <person name="Larke L."/>
            <person name="Murphy L."/>
            <person name="Oliver K."/>
            <person name="O'Neil S."/>
            <person name="Rabbinowitsch E."/>
            <person name="Rajandream M.A."/>
            <person name="Rutherford K."/>
            <person name="Rutter S."/>
            <person name="Seeger K."/>
            <person name="Saunders D."/>
            <person name="Sharp S."/>
            <person name="Squares R."/>
            <person name="Squares S."/>
            <person name="Taylor K."/>
            <person name="Warren T."/>
            <person name="Wietzorrek A."/>
            <person name="Woodward J."/>
            <person name="Barrell B.G."/>
            <person name="Parkhill J."/>
            <person name="Hopwood D.A."/>
        </authorList>
    </citation>
    <scope>NUCLEOTIDE SEQUENCE [LARGE SCALE GENOMIC DNA]</scope>
    <source>
        <strain evidence="3">ATCC BAA-471 / A3(2) / M145</strain>
    </source>
</reference>
<proteinExistence type="predicted"/>
<dbReference type="InParanoid" id="Q9FCH6"/>
<dbReference type="EMBL" id="AL645882">
    <property type="protein sequence ID" value="CAC04029.1"/>
    <property type="molecule type" value="Genomic_DNA"/>
</dbReference>
<keyword evidence="3" id="KW-1185">Reference proteome</keyword>
<protein>
    <submittedName>
        <fullName evidence="2">ATP/GTP-binding membrane protein</fullName>
    </submittedName>
</protein>
<dbReference type="STRING" id="100226.gene:17761837"/>
<dbReference type="OrthoDB" id="4127429at2"/>
<dbReference type="AlphaFoldDB" id="Q9FCH6"/>
<name>Q9FCH6_STRCO</name>
<evidence type="ECO:0000313" key="3">
    <source>
        <dbReference type="Proteomes" id="UP000001973"/>
    </source>
</evidence>
<reference evidence="2 3" key="1">
    <citation type="journal article" date="1996" name="Mol. Microbiol.">
        <title>A set of ordered cosmids and a detailed genetic and physical map for the 8 Mb Streptomyces coelicolor A3(2) chromosome.</title>
        <authorList>
            <person name="Redenbach M."/>
            <person name="Kieser H.M."/>
            <person name="Denapaite D."/>
            <person name="Eichner A."/>
            <person name="Cullum J."/>
            <person name="Kinashi H."/>
            <person name="Hopwood D.A."/>
        </authorList>
    </citation>
    <scope>NUCLEOTIDE SEQUENCE [LARGE SCALE GENOMIC DNA]</scope>
    <source>
        <strain evidence="3">ATCC BAA-471 / A3(2) / M145</strain>
    </source>
</reference>
<dbReference type="PaxDb" id="100226-SCO4193"/>
<dbReference type="EMBL" id="AL939119">
    <property type="protein sequence ID" value="CAC04029.1"/>
    <property type="molecule type" value="Genomic_DNA"/>
</dbReference>
<keyword evidence="1" id="KW-0812">Transmembrane</keyword>
<feature type="transmembrane region" description="Helical" evidence="1">
    <location>
        <begin position="53"/>
        <end position="71"/>
    </location>
</feature>
<gene>
    <name evidence="2" type="ordered locus">SCO4193</name>
    <name evidence="2" type="ORF">2SCD46.07</name>
</gene>
<organism evidence="2 3">
    <name type="scientific">Streptomyces coelicolor (strain ATCC BAA-471 / A3(2) / M145)</name>
    <dbReference type="NCBI Taxonomy" id="100226"/>
    <lineage>
        <taxon>Bacteria</taxon>
        <taxon>Bacillati</taxon>
        <taxon>Actinomycetota</taxon>
        <taxon>Actinomycetes</taxon>
        <taxon>Kitasatosporales</taxon>
        <taxon>Streptomycetaceae</taxon>
        <taxon>Streptomyces</taxon>
        <taxon>Streptomyces albidoflavus group</taxon>
    </lineage>
</organism>
<dbReference type="KEGG" id="sco:SCO4193"/>
<keyword evidence="1" id="KW-1133">Transmembrane helix</keyword>
<evidence type="ECO:0000313" key="2">
    <source>
        <dbReference type="EMBL" id="CAC04029.1"/>
    </source>
</evidence>
<feature type="transmembrane region" description="Helical" evidence="1">
    <location>
        <begin position="21"/>
        <end position="41"/>
    </location>
</feature>
<evidence type="ECO:0000256" key="1">
    <source>
        <dbReference type="SAM" id="Phobius"/>
    </source>
</evidence>
<dbReference type="eggNOG" id="COG2188">
    <property type="taxonomic scope" value="Bacteria"/>
</dbReference>
<keyword evidence="1" id="KW-0472">Membrane</keyword>
<dbReference type="Proteomes" id="UP000001973">
    <property type="component" value="Chromosome"/>
</dbReference>
<sequence>MSEGGSSLSGRMAALRGRAETTLTKGLLLAVFFVGLVAQFVKPVGDALEGKTYIGGALLSIVGYVLYAEVLRLNAARDADGEQTRQLHEAVRRLSGEVQELTARLGPQSGDAATMERLIEECAQAVLRGGETQLSGMCFTGETFVEPLRRVLEDLPPDPSRSVSVRILVPDFTRPTGVPGLVRAADGKLTDAPGFRRHLTGKIAGYAQDLRTTRGRMLHKNQGTLSVEFRAVHISPFLKLYAIGDDVVYEGIYDTLEVRPDAYVTSAPLPQGPGPEEGQLLDLIGRGSLLTRWSRYDGEPGGVLVDRRCGFFGTLWDAARRLEPEAAPGGSGA</sequence>